<dbReference type="GO" id="GO:0005634">
    <property type="term" value="C:nucleus"/>
    <property type="evidence" value="ECO:0007669"/>
    <property type="project" value="UniProtKB-SubCell"/>
</dbReference>
<evidence type="ECO:0000256" key="3">
    <source>
        <dbReference type="ARBA" id="ARBA00022737"/>
    </source>
</evidence>
<sequence length="959" mass="104759">MPVDRAPGAKRRMMTRIRRDTLGLKRNANPNLYTTATTVPSESTAMESSIMSTADALATAGEMVVVEDVSASIEHHHHQSVSAVPLMNGITVTLANGTVTVDGEDGDNNKYDVADKDENDLPAIDFASATNHNNMETQTTPSVAVDDKMRCYAANPDEDNETGAMMIVDSVGATETAHCSSSSSSSSSNSNSSTSTSSSSGSSTTGSSLSHPEADEVDVADEDEEVEEDEEEEEVEEEEEDEDETQREALHEPEHGPTSVVDESTSVDKLHMMQTDDDPLLQETINAIMNGAEGIEVVNTSEHGDHIETNTVPNDPNIASVMAAELNAPRSTNDEVETDRNYECTYCGKLFTRSNTLSYHLKVHTGERPFKCKHCAKAFREQYRLMKHLKTHSKYRNRRLERGCIVDQQPGDSRGLMMAPSVRVHLHRGASAALLAAGTNGLVATGEEDYTTGDSERFFKSYDLPDGSVAMKLEPDISLTEDADVSEVGPDAMLTTEEVETAAEDHETIAEEQEDPTAVQDGTGTADGNEIRYQIIEERIKSLQREVHLVNQNLNRVETKVDGLTRIISLFIGKFEDEAELANQAAQLQHQQQQQQQQQVLTTMSTENETVVPVASLTVVSQQHPHHVSTASTSPSIQPKTIFLASTTAPAQNPSAAQQVQVQPVSVFHTSTSPIAHQHPSRVGTLAKEARSTANTHYYQFAEPSTVVHVKPEASPPPSVKVSSPSPTPPTPPTLPTQAQQLTLASSANAGSNQLLDTFPEIPELPIRTVSDFLDLNDHCTDNEQFLLQMMIRLHQEIHNSQPFQRNIKRMMEALVTYEVLCQFSWSGKSAINGQYTKYVFGNSLGIIDLLTKTLNLGKSAGEAEANQKPIFAAIQSFIKHSRQNMIRDSRKRRDPLRGGAIAVGGGGGGGEVVAGMMPDTTTTTTISYHVNGGERLQIKQLRSERHHHHQQTELVNPF</sequence>
<evidence type="ECO:0000256" key="10">
    <source>
        <dbReference type="PROSITE-ProRule" id="PRU00042"/>
    </source>
</evidence>
<feature type="compositionally biased region" description="Acidic residues" evidence="12">
    <location>
        <begin position="215"/>
        <end position="245"/>
    </location>
</feature>
<dbReference type="PROSITE" id="PS00028">
    <property type="entry name" value="ZINC_FINGER_C2H2_1"/>
    <property type="match status" value="2"/>
</dbReference>
<feature type="domain" description="C2H2-type" evidence="13">
    <location>
        <begin position="370"/>
        <end position="397"/>
    </location>
</feature>
<evidence type="ECO:0000313" key="14">
    <source>
        <dbReference type="EnsemblMetazoa" id="AFUN010470-PA"/>
    </source>
</evidence>
<dbReference type="Gene3D" id="3.30.160.60">
    <property type="entry name" value="Classic Zinc Finger"/>
    <property type="match status" value="2"/>
</dbReference>
<accession>A0A182RW10</accession>
<feature type="compositionally biased region" description="Low complexity" evidence="12">
    <location>
        <begin position="180"/>
        <end position="208"/>
    </location>
</feature>
<dbReference type="InterPro" id="IPR036236">
    <property type="entry name" value="Znf_C2H2_sf"/>
</dbReference>
<evidence type="ECO:0000256" key="1">
    <source>
        <dbReference type="ARBA" id="ARBA00004123"/>
    </source>
</evidence>
<feature type="compositionally biased region" description="Pro residues" evidence="12">
    <location>
        <begin position="726"/>
        <end position="735"/>
    </location>
</feature>
<keyword evidence="11" id="KW-0175">Coiled coil</keyword>
<dbReference type="VEuPathDB" id="VectorBase:AFUN2_012772"/>
<keyword evidence="6" id="KW-0805">Transcription regulation</keyword>
<dbReference type="GO" id="GO:0000981">
    <property type="term" value="F:DNA-binding transcription factor activity, RNA polymerase II-specific"/>
    <property type="evidence" value="ECO:0007669"/>
    <property type="project" value="TreeGrafter"/>
</dbReference>
<evidence type="ECO:0000256" key="11">
    <source>
        <dbReference type="SAM" id="Coils"/>
    </source>
</evidence>
<keyword evidence="5" id="KW-0862">Zinc</keyword>
<evidence type="ECO:0000256" key="9">
    <source>
        <dbReference type="ARBA" id="ARBA00038474"/>
    </source>
</evidence>
<keyword evidence="7" id="KW-0804">Transcription</keyword>
<dbReference type="AlphaFoldDB" id="A0A182RW10"/>
<protein>
    <recommendedName>
        <fullName evidence="13">C2H2-type domain-containing protein</fullName>
    </recommendedName>
</protein>
<evidence type="ECO:0000256" key="2">
    <source>
        <dbReference type="ARBA" id="ARBA00022723"/>
    </source>
</evidence>
<name>A0A182RW10_ANOFN</name>
<keyword evidence="8" id="KW-0539">Nucleus</keyword>
<evidence type="ECO:0000259" key="13">
    <source>
        <dbReference type="PROSITE" id="PS50157"/>
    </source>
</evidence>
<keyword evidence="3" id="KW-0677">Repeat</keyword>
<dbReference type="InterPro" id="IPR013087">
    <property type="entry name" value="Znf_C2H2_type"/>
</dbReference>
<comment type="similarity">
    <text evidence="9">Belongs to the sal C2H2-type zinc-finger protein family.</text>
</comment>
<dbReference type="VEuPathDB" id="VectorBase:AFUN010470"/>
<dbReference type="GO" id="GO:0008270">
    <property type="term" value="F:zinc ion binding"/>
    <property type="evidence" value="ECO:0007669"/>
    <property type="project" value="UniProtKB-KW"/>
</dbReference>
<evidence type="ECO:0000256" key="5">
    <source>
        <dbReference type="ARBA" id="ARBA00022833"/>
    </source>
</evidence>
<dbReference type="PANTHER" id="PTHR23233:SF84">
    <property type="entry name" value="FI23031P1"/>
    <property type="match status" value="1"/>
</dbReference>
<evidence type="ECO:0000256" key="4">
    <source>
        <dbReference type="ARBA" id="ARBA00022771"/>
    </source>
</evidence>
<comment type="subcellular location">
    <subcellularLocation>
        <location evidence="1">Nucleus</location>
    </subcellularLocation>
</comment>
<dbReference type="SUPFAM" id="SSF57667">
    <property type="entry name" value="beta-beta-alpha zinc fingers"/>
    <property type="match status" value="1"/>
</dbReference>
<dbReference type="PANTHER" id="PTHR23233">
    <property type="entry name" value="SAL-LIKE PROTEIN"/>
    <property type="match status" value="1"/>
</dbReference>
<evidence type="ECO:0000256" key="7">
    <source>
        <dbReference type="ARBA" id="ARBA00023163"/>
    </source>
</evidence>
<feature type="compositionally biased region" description="Basic and acidic residues" evidence="12">
    <location>
        <begin position="246"/>
        <end position="255"/>
    </location>
</feature>
<feature type="domain" description="C2H2-type" evidence="13">
    <location>
        <begin position="342"/>
        <end position="369"/>
    </location>
</feature>
<feature type="region of interest" description="Disordered" evidence="12">
    <location>
        <begin position="177"/>
        <end position="262"/>
    </location>
</feature>
<dbReference type="FunFam" id="3.30.160.60:FF:002773">
    <property type="entry name" value="AGAP006061-PA-like protein"/>
    <property type="match status" value="1"/>
</dbReference>
<dbReference type="Pfam" id="PF00096">
    <property type="entry name" value="zf-C2H2"/>
    <property type="match status" value="2"/>
</dbReference>
<feature type="region of interest" description="Disordered" evidence="12">
    <location>
        <begin position="710"/>
        <end position="737"/>
    </location>
</feature>
<dbReference type="SMART" id="SM00355">
    <property type="entry name" value="ZnF_C2H2"/>
    <property type="match status" value="2"/>
</dbReference>
<keyword evidence="2" id="KW-0479">Metal-binding</keyword>
<evidence type="ECO:0000256" key="12">
    <source>
        <dbReference type="SAM" id="MobiDB-lite"/>
    </source>
</evidence>
<dbReference type="FunFam" id="3.30.160.60:FF:002420">
    <property type="entry name" value="Zinc finger and BTB domain-containing protein 2"/>
    <property type="match status" value="1"/>
</dbReference>
<evidence type="ECO:0000256" key="6">
    <source>
        <dbReference type="ARBA" id="ARBA00023015"/>
    </source>
</evidence>
<dbReference type="PROSITE" id="PS50157">
    <property type="entry name" value="ZINC_FINGER_C2H2_2"/>
    <property type="match status" value="2"/>
</dbReference>
<feature type="coiled-coil region" evidence="11">
    <location>
        <begin position="526"/>
        <end position="598"/>
    </location>
</feature>
<keyword evidence="4 10" id="KW-0863">Zinc-finger</keyword>
<organism evidence="14">
    <name type="scientific">Anopheles funestus</name>
    <name type="common">African malaria mosquito</name>
    <dbReference type="NCBI Taxonomy" id="62324"/>
    <lineage>
        <taxon>Eukaryota</taxon>
        <taxon>Metazoa</taxon>
        <taxon>Ecdysozoa</taxon>
        <taxon>Arthropoda</taxon>
        <taxon>Hexapoda</taxon>
        <taxon>Insecta</taxon>
        <taxon>Pterygota</taxon>
        <taxon>Neoptera</taxon>
        <taxon>Endopterygota</taxon>
        <taxon>Diptera</taxon>
        <taxon>Nematocera</taxon>
        <taxon>Culicoidea</taxon>
        <taxon>Culicidae</taxon>
        <taxon>Anophelinae</taxon>
        <taxon>Anopheles</taxon>
    </lineage>
</organism>
<proteinExistence type="inferred from homology"/>
<dbReference type="EnsemblMetazoa" id="AFUN010470-RA">
    <property type="protein sequence ID" value="AFUN010470-PA"/>
    <property type="gene ID" value="AFUN010470"/>
</dbReference>
<dbReference type="STRING" id="62324.A0A182RW10"/>
<dbReference type="GO" id="GO:0000978">
    <property type="term" value="F:RNA polymerase II cis-regulatory region sequence-specific DNA binding"/>
    <property type="evidence" value="ECO:0007669"/>
    <property type="project" value="TreeGrafter"/>
</dbReference>
<dbReference type="InterPro" id="IPR051565">
    <property type="entry name" value="Sal_C2H2-zinc-finger"/>
</dbReference>
<reference evidence="14" key="1">
    <citation type="submission" date="2020-05" db="UniProtKB">
        <authorList>
            <consortium name="EnsemblMetazoa"/>
        </authorList>
    </citation>
    <scope>IDENTIFICATION</scope>
    <source>
        <strain evidence="14">FUMOZ</strain>
    </source>
</reference>
<evidence type="ECO:0000256" key="8">
    <source>
        <dbReference type="ARBA" id="ARBA00023242"/>
    </source>
</evidence>